<dbReference type="SUPFAM" id="SSF53098">
    <property type="entry name" value="Ribonuclease H-like"/>
    <property type="match status" value="1"/>
</dbReference>
<dbReference type="GO" id="GO:0042276">
    <property type="term" value="P:error-prone translesion synthesis"/>
    <property type="evidence" value="ECO:0007669"/>
    <property type="project" value="TreeGrafter"/>
</dbReference>
<sequence length="349" mass="38870">MDCAFSLRIVTTTHHQAAPVPGLDVCHSEFRSTPVYRVPVLRIFGATPAGQKTCMHVHGIFPYLYVPHDGPLPTTRYLQQFAASLDKALNIALNRANSPAQHVYKIAVVAGIPMYGYHAEEQAFLKIFLYNPNMVKKVADLLLGGAVMNRAFQPHESHIPYHQQVFIDYNLYGMNLLHTAAVKFRRPDNDIRLEVTEDIFLSFLNVVFFLDNLGGNPGLAALWEDERQRRTQRGDSCSLTPPDSPLRESISWTDSETALQERLRNIIQELNPAVYVVLFICVHFIDACVVGSPADSPHSSQSTLILSDDEEVDDPLICESSILRVVSSSQSFSHPSASSPPGEHLPQPL</sequence>
<keyword evidence="6" id="KW-1185">Reference proteome</keyword>
<evidence type="ECO:0000313" key="6">
    <source>
        <dbReference type="Proteomes" id="UP000014760"/>
    </source>
</evidence>
<evidence type="ECO:0000259" key="3">
    <source>
        <dbReference type="Pfam" id="PF24065"/>
    </source>
</evidence>
<accession>R7V0Y9</accession>
<dbReference type="HOGENOM" id="CLU_068331_0_0_1"/>
<dbReference type="InterPro" id="IPR012337">
    <property type="entry name" value="RNaseH-like_sf"/>
</dbReference>
<dbReference type="PANTHER" id="PTHR45812:SF1">
    <property type="entry name" value="DNA POLYMERASE ZETA CATALYTIC SUBUNIT"/>
    <property type="match status" value="1"/>
</dbReference>
<feature type="domain" description="DNA polymerase delta/zeta catalytic subunit N-terminal" evidence="2">
    <location>
        <begin position="59"/>
        <end position="136"/>
    </location>
</feature>
<dbReference type="EMBL" id="KB298264">
    <property type="protein sequence ID" value="ELU09366.1"/>
    <property type="molecule type" value="Genomic_DNA"/>
</dbReference>
<evidence type="ECO:0000313" key="4">
    <source>
        <dbReference type="EMBL" id="ELU09366.1"/>
    </source>
</evidence>
<dbReference type="AlphaFoldDB" id="R7V0Y9"/>
<dbReference type="Proteomes" id="UP000014760">
    <property type="component" value="Unassembled WGS sequence"/>
</dbReference>
<dbReference type="InterPro" id="IPR056435">
    <property type="entry name" value="DPOD/Z_N"/>
</dbReference>
<reference evidence="6" key="1">
    <citation type="submission" date="2012-12" db="EMBL/GenBank/DDBJ databases">
        <authorList>
            <person name="Hellsten U."/>
            <person name="Grimwood J."/>
            <person name="Chapman J.A."/>
            <person name="Shapiro H."/>
            <person name="Aerts A."/>
            <person name="Otillar R.P."/>
            <person name="Terry A.Y."/>
            <person name="Boore J.L."/>
            <person name="Simakov O."/>
            <person name="Marletaz F."/>
            <person name="Cho S.-J."/>
            <person name="Edsinger-Gonzales E."/>
            <person name="Havlak P."/>
            <person name="Kuo D.-H."/>
            <person name="Larsson T."/>
            <person name="Lv J."/>
            <person name="Arendt D."/>
            <person name="Savage R."/>
            <person name="Osoegawa K."/>
            <person name="de Jong P."/>
            <person name="Lindberg D.R."/>
            <person name="Seaver E.C."/>
            <person name="Weisblat D.A."/>
            <person name="Putnam N.H."/>
            <person name="Grigoriev I.V."/>
            <person name="Rokhsar D.S."/>
        </authorList>
    </citation>
    <scope>NUCLEOTIDE SEQUENCE</scope>
    <source>
        <strain evidence="6">I ESC-2004</strain>
    </source>
</reference>
<proteinExistence type="predicted"/>
<dbReference type="FunFam" id="3.30.342.10:FF:000002">
    <property type="entry name" value="DNA polymerase zeta catalytic subunit isoform X1"/>
    <property type="match status" value="1"/>
</dbReference>
<evidence type="ECO:0000313" key="5">
    <source>
        <dbReference type="EnsemblMetazoa" id="CapteP106116"/>
    </source>
</evidence>
<reference evidence="5" key="3">
    <citation type="submission" date="2015-06" db="UniProtKB">
        <authorList>
            <consortium name="EnsemblMetazoa"/>
        </authorList>
    </citation>
    <scope>IDENTIFICATION</scope>
</reference>
<name>R7V0Y9_CAPTE</name>
<gene>
    <name evidence="4" type="ORF">CAPTEDRAFT_106116</name>
</gene>
<dbReference type="Pfam" id="PF24065">
    <property type="entry name" value="REV3_N"/>
    <property type="match status" value="1"/>
</dbReference>
<dbReference type="InterPro" id="IPR030559">
    <property type="entry name" value="PolZ_Rev3"/>
</dbReference>
<evidence type="ECO:0000256" key="1">
    <source>
        <dbReference type="ARBA" id="ARBA00049244"/>
    </source>
</evidence>
<dbReference type="EnsemblMetazoa" id="CapteT106116">
    <property type="protein sequence ID" value="CapteP106116"/>
    <property type="gene ID" value="CapteG106116"/>
</dbReference>
<dbReference type="GO" id="GO:0016035">
    <property type="term" value="C:zeta DNA polymerase complex"/>
    <property type="evidence" value="ECO:0007669"/>
    <property type="project" value="InterPro"/>
</dbReference>
<dbReference type="GO" id="GO:0005634">
    <property type="term" value="C:nucleus"/>
    <property type="evidence" value="ECO:0007669"/>
    <property type="project" value="TreeGrafter"/>
</dbReference>
<dbReference type="EMBL" id="AMQN01006394">
    <property type="status" value="NOT_ANNOTATED_CDS"/>
    <property type="molecule type" value="Genomic_DNA"/>
</dbReference>
<dbReference type="PANTHER" id="PTHR45812">
    <property type="entry name" value="DNA POLYMERASE ZETA CATALYTIC SUBUNIT"/>
    <property type="match status" value="1"/>
</dbReference>
<dbReference type="STRING" id="283909.R7V0Y9"/>
<dbReference type="GO" id="GO:0000724">
    <property type="term" value="P:double-strand break repair via homologous recombination"/>
    <property type="evidence" value="ECO:0007669"/>
    <property type="project" value="TreeGrafter"/>
</dbReference>
<evidence type="ECO:0000259" key="2">
    <source>
        <dbReference type="Pfam" id="PF24055"/>
    </source>
</evidence>
<dbReference type="OrthoDB" id="2414538at2759"/>
<dbReference type="Pfam" id="PF24055">
    <property type="entry name" value="POL3_N"/>
    <property type="match status" value="1"/>
</dbReference>
<dbReference type="OMA" id="NEDSEYF"/>
<protein>
    <submittedName>
        <fullName evidence="4 5">Uncharacterized protein</fullName>
    </submittedName>
</protein>
<feature type="domain" description="DNA polymerase zeta catalytic subunit N-terminal" evidence="3">
    <location>
        <begin position="5"/>
        <end position="58"/>
    </location>
</feature>
<dbReference type="Gene3D" id="3.30.342.10">
    <property type="entry name" value="DNA Polymerase, chain B, domain 1"/>
    <property type="match status" value="1"/>
</dbReference>
<dbReference type="InterPro" id="IPR056447">
    <property type="entry name" value="REV3_N"/>
</dbReference>
<reference evidence="4 6" key="2">
    <citation type="journal article" date="2013" name="Nature">
        <title>Insights into bilaterian evolution from three spiralian genomes.</title>
        <authorList>
            <person name="Simakov O."/>
            <person name="Marletaz F."/>
            <person name="Cho S.J."/>
            <person name="Edsinger-Gonzales E."/>
            <person name="Havlak P."/>
            <person name="Hellsten U."/>
            <person name="Kuo D.H."/>
            <person name="Larsson T."/>
            <person name="Lv J."/>
            <person name="Arendt D."/>
            <person name="Savage R."/>
            <person name="Osoegawa K."/>
            <person name="de Jong P."/>
            <person name="Grimwood J."/>
            <person name="Chapman J.A."/>
            <person name="Shapiro H."/>
            <person name="Aerts A."/>
            <person name="Otillar R.P."/>
            <person name="Terry A.Y."/>
            <person name="Boore J.L."/>
            <person name="Grigoriev I.V."/>
            <person name="Lindberg D.R."/>
            <person name="Seaver E.C."/>
            <person name="Weisblat D.A."/>
            <person name="Putnam N.H."/>
            <person name="Rokhsar D.S."/>
        </authorList>
    </citation>
    <scope>NUCLEOTIDE SEQUENCE</scope>
    <source>
        <strain evidence="4 6">I ESC-2004</strain>
    </source>
</reference>
<comment type="catalytic activity">
    <reaction evidence="1">
        <text>DNA(n) + a 2'-deoxyribonucleoside 5'-triphosphate = DNA(n+1) + diphosphate</text>
        <dbReference type="Rhea" id="RHEA:22508"/>
        <dbReference type="Rhea" id="RHEA-COMP:17339"/>
        <dbReference type="Rhea" id="RHEA-COMP:17340"/>
        <dbReference type="ChEBI" id="CHEBI:33019"/>
        <dbReference type="ChEBI" id="CHEBI:61560"/>
        <dbReference type="ChEBI" id="CHEBI:173112"/>
        <dbReference type="EC" id="2.7.7.7"/>
    </reaction>
</comment>
<dbReference type="GO" id="GO:0003887">
    <property type="term" value="F:DNA-directed DNA polymerase activity"/>
    <property type="evidence" value="ECO:0007669"/>
    <property type="project" value="UniProtKB-EC"/>
</dbReference>
<organism evidence="4">
    <name type="scientific">Capitella teleta</name>
    <name type="common">Polychaete worm</name>
    <dbReference type="NCBI Taxonomy" id="283909"/>
    <lineage>
        <taxon>Eukaryota</taxon>
        <taxon>Metazoa</taxon>
        <taxon>Spiralia</taxon>
        <taxon>Lophotrochozoa</taxon>
        <taxon>Annelida</taxon>
        <taxon>Polychaeta</taxon>
        <taxon>Sedentaria</taxon>
        <taxon>Scolecida</taxon>
        <taxon>Capitellidae</taxon>
        <taxon>Capitella</taxon>
    </lineage>
</organism>